<dbReference type="PROSITE" id="PS50075">
    <property type="entry name" value="CARRIER"/>
    <property type="match status" value="1"/>
</dbReference>
<evidence type="ECO:0000313" key="3">
    <source>
        <dbReference type="Proteomes" id="UP001552594"/>
    </source>
</evidence>
<proteinExistence type="predicted"/>
<evidence type="ECO:0000313" key="2">
    <source>
        <dbReference type="EMBL" id="MEV5505175.1"/>
    </source>
</evidence>
<accession>A0ABV3JQS2</accession>
<dbReference type="SUPFAM" id="SSF47336">
    <property type="entry name" value="ACP-like"/>
    <property type="match status" value="1"/>
</dbReference>
<dbReference type="Proteomes" id="UP001552594">
    <property type="component" value="Unassembled WGS sequence"/>
</dbReference>
<protein>
    <submittedName>
        <fullName evidence="2">Acyl carrier protein</fullName>
    </submittedName>
</protein>
<dbReference type="RefSeq" id="WP_161968716.1">
    <property type="nucleotide sequence ID" value="NZ_JBFAUK010000001.1"/>
</dbReference>
<reference evidence="2 3" key="1">
    <citation type="submission" date="2024-06" db="EMBL/GenBank/DDBJ databases">
        <title>The Natural Products Discovery Center: Release of the First 8490 Sequenced Strains for Exploring Actinobacteria Biosynthetic Diversity.</title>
        <authorList>
            <person name="Kalkreuter E."/>
            <person name="Kautsar S.A."/>
            <person name="Yang D."/>
            <person name="Bader C.D."/>
            <person name="Teijaro C.N."/>
            <person name="Fluegel L."/>
            <person name="Davis C.M."/>
            <person name="Simpson J.R."/>
            <person name="Lauterbach L."/>
            <person name="Steele A.D."/>
            <person name="Gui C."/>
            <person name="Meng S."/>
            <person name="Li G."/>
            <person name="Viehrig K."/>
            <person name="Ye F."/>
            <person name="Su P."/>
            <person name="Kiefer A.F."/>
            <person name="Nichols A."/>
            <person name="Cepeda A.J."/>
            <person name="Yan W."/>
            <person name="Fan B."/>
            <person name="Jiang Y."/>
            <person name="Adhikari A."/>
            <person name="Zheng C.-J."/>
            <person name="Schuster L."/>
            <person name="Cowan T.M."/>
            <person name="Smanski M.J."/>
            <person name="Chevrette M.G."/>
            <person name="De Carvalho L.P.S."/>
            <person name="Shen B."/>
        </authorList>
    </citation>
    <scope>NUCLEOTIDE SEQUENCE [LARGE SCALE GENOMIC DNA]</scope>
    <source>
        <strain evidence="2 3">NPDC052347</strain>
    </source>
</reference>
<dbReference type="InterPro" id="IPR036736">
    <property type="entry name" value="ACP-like_sf"/>
</dbReference>
<name>A0ABV3JQS2_STRON</name>
<organism evidence="2 3">
    <name type="scientific">Streptomyces orinoci</name>
    <name type="common">Streptoverticillium orinoci</name>
    <dbReference type="NCBI Taxonomy" id="67339"/>
    <lineage>
        <taxon>Bacteria</taxon>
        <taxon>Bacillati</taxon>
        <taxon>Actinomycetota</taxon>
        <taxon>Actinomycetes</taxon>
        <taxon>Kitasatosporales</taxon>
        <taxon>Streptomycetaceae</taxon>
        <taxon>Streptomyces</taxon>
    </lineage>
</organism>
<gene>
    <name evidence="2" type="ORF">AB0L16_01675</name>
</gene>
<feature type="domain" description="Carrier" evidence="1">
    <location>
        <begin position="6"/>
        <end position="81"/>
    </location>
</feature>
<dbReference type="Gene3D" id="1.10.1200.10">
    <property type="entry name" value="ACP-like"/>
    <property type="match status" value="1"/>
</dbReference>
<dbReference type="InterPro" id="IPR009081">
    <property type="entry name" value="PP-bd_ACP"/>
</dbReference>
<dbReference type="EMBL" id="JBFAUK010000001">
    <property type="protein sequence ID" value="MEV5505175.1"/>
    <property type="molecule type" value="Genomic_DNA"/>
</dbReference>
<sequence length="84" mass="9527">MKSTRDTVEHELRTLLTERFAVPAEQITPEAHLFDDLGLDSVDLISAVAILEERHSLTITDENLQDMLVVRGLVDRVTQLLERS</sequence>
<comment type="caution">
    <text evidence="2">The sequence shown here is derived from an EMBL/GenBank/DDBJ whole genome shotgun (WGS) entry which is preliminary data.</text>
</comment>
<evidence type="ECO:0000259" key="1">
    <source>
        <dbReference type="PROSITE" id="PS50075"/>
    </source>
</evidence>
<dbReference type="Pfam" id="PF00550">
    <property type="entry name" value="PP-binding"/>
    <property type="match status" value="1"/>
</dbReference>
<keyword evidence="3" id="KW-1185">Reference proteome</keyword>